<gene>
    <name evidence="2" type="ORF">K490DRAFT_58241</name>
</gene>
<protein>
    <submittedName>
        <fullName evidence="2">Uncharacterized protein</fullName>
    </submittedName>
</protein>
<accession>A0A9P4LTV9</accession>
<evidence type="ECO:0000256" key="1">
    <source>
        <dbReference type="SAM" id="MobiDB-lite"/>
    </source>
</evidence>
<feature type="compositionally biased region" description="Basic and acidic residues" evidence="1">
    <location>
        <begin position="119"/>
        <end position="139"/>
    </location>
</feature>
<dbReference type="EMBL" id="ML978727">
    <property type="protein sequence ID" value="KAF2085905.1"/>
    <property type="molecule type" value="Genomic_DNA"/>
</dbReference>
<dbReference type="AlphaFoldDB" id="A0A9P4LTV9"/>
<proteinExistence type="predicted"/>
<comment type="caution">
    <text evidence="2">The sequence shown here is derived from an EMBL/GenBank/DDBJ whole genome shotgun (WGS) entry which is preliminary data.</text>
</comment>
<feature type="compositionally biased region" description="Basic residues" evidence="1">
    <location>
        <begin position="89"/>
        <end position="98"/>
    </location>
</feature>
<feature type="compositionally biased region" description="Basic residues" evidence="1">
    <location>
        <begin position="140"/>
        <end position="153"/>
    </location>
</feature>
<reference evidence="2" key="1">
    <citation type="journal article" date="2020" name="Stud. Mycol.">
        <title>101 Dothideomycetes genomes: a test case for predicting lifestyles and emergence of pathogens.</title>
        <authorList>
            <person name="Haridas S."/>
            <person name="Albert R."/>
            <person name="Binder M."/>
            <person name="Bloem J."/>
            <person name="Labutti K."/>
            <person name="Salamov A."/>
            <person name="Andreopoulos B."/>
            <person name="Baker S."/>
            <person name="Barry K."/>
            <person name="Bills G."/>
            <person name="Bluhm B."/>
            <person name="Cannon C."/>
            <person name="Castanera R."/>
            <person name="Culley D."/>
            <person name="Daum C."/>
            <person name="Ezra D."/>
            <person name="Gonzalez J."/>
            <person name="Henrissat B."/>
            <person name="Kuo A."/>
            <person name="Liang C."/>
            <person name="Lipzen A."/>
            <person name="Lutzoni F."/>
            <person name="Magnuson J."/>
            <person name="Mondo S."/>
            <person name="Nolan M."/>
            <person name="Ohm R."/>
            <person name="Pangilinan J."/>
            <person name="Park H.-J."/>
            <person name="Ramirez L."/>
            <person name="Alfaro M."/>
            <person name="Sun H."/>
            <person name="Tritt A."/>
            <person name="Yoshinaga Y."/>
            <person name="Zwiers L.-H."/>
            <person name="Turgeon B."/>
            <person name="Goodwin S."/>
            <person name="Spatafora J."/>
            <person name="Crous P."/>
            <person name="Grigoriev I."/>
        </authorList>
    </citation>
    <scope>NUCLEOTIDE SEQUENCE</scope>
    <source>
        <strain evidence="2">CBS 121410</strain>
    </source>
</reference>
<sequence>MTLQHGGWRGGIPVQLTDGILTSRTRRWSQRLRHVKGTVQRDRRGGHTRAPRRGYRRLSAIAGWLINERLSYTTQLCGTRDNVDCRIPATRRGRRRRSDRAFAQLGDLANTPARPQNGHARDQMVQRGSYREATEEEQKTKKKKKNKNKNKNR</sequence>
<name>A0A9P4LTV9_9PEZI</name>
<evidence type="ECO:0000313" key="3">
    <source>
        <dbReference type="Proteomes" id="UP000799776"/>
    </source>
</evidence>
<evidence type="ECO:0000313" key="2">
    <source>
        <dbReference type="EMBL" id="KAF2085905.1"/>
    </source>
</evidence>
<feature type="region of interest" description="Disordered" evidence="1">
    <location>
        <begin position="88"/>
        <end position="153"/>
    </location>
</feature>
<dbReference type="Proteomes" id="UP000799776">
    <property type="component" value="Unassembled WGS sequence"/>
</dbReference>
<keyword evidence="3" id="KW-1185">Reference proteome</keyword>
<organism evidence="2 3">
    <name type="scientific">Saccharata proteae CBS 121410</name>
    <dbReference type="NCBI Taxonomy" id="1314787"/>
    <lineage>
        <taxon>Eukaryota</taxon>
        <taxon>Fungi</taxon>
        <taxon>Dikarya</taxon>
        <taxon>Ascomycota</taxon>
        <taxon>Pezizomycotina</taxon>
        <taxon>Dothideomycetes</taxon>
        <taxon>Dothideomycetes incertae sedis</taxon>
        <taxon>Botryosphaeriales</taxon>
        <taxon>Saccharataceae</taxon>
        <taxon>Saccharata</taxon>
    </lineage>
</organism>